<dbReference type="SUPFAM" id="SSF55031">
    <property type="entry name" value="Bacterial exopeptidase dimerisation domain"/>
    <property type="match status" value="1"/>
</dbReference>
<dbReference type="Pfam" id="PF07687">
    <property type="entry name" value="M20_dimer"/>
    <property type="match status" value="1"/>
</dbReference>
<evidence type="ECO:0000256" key="8">
    <source>
        <dbReference type="ARBA" id="ARBA00022833"/>
    </source>
</evidence>
<evidence type="ECO:0000256" key="4">
    <source>
        <dbReference type="ARBA" id="ARBA00011913"/>
    </source>
</evidence>
<keyword evidence="10" id="KW-0732">Signal</keyword>
<sequence>MFRFKIWPAALCFYLNVIIFSKADNFTYDSNPTVALLQKYIQINTTTYNDLGPAVKFWKNLAAEEGLKLKKYVYVKGMPVLVIKWPGSDPTLSSIMLNSHMDVVPAALEDGWIIPPFSGQISDGKIYGRGSQDMKSVSIQYYEALKRIKEKNITLLRNVYMTLMPDEEVGTVAGMQKFLQSKEFKAMNVGFELDEGGAVNLPVLPVLYQDKAVWQIIVECRGTAGHGSSFQPTNSTAVGKCYNVATNMFQYRDEQYQIFLSSPANDSSLYTSVNLNILSGGSANNVVPNLVRLTYDIRLNTRVKESDFQQQLENLIYSAGDNITITYISRNPQSPATIANSSNPYWTAISDAAKDMGIPVLPAIPSGSTDARHVRLAGVPALGLSPQINTPALLHAVNEYLGVNTFLNGINFYEKAIYNLANIPAGQASTNPSVYLTDTTN</sequence>
<dbReference type="PROSITE" id="PS00759">
    <property type="entry name" value="ARGE_DAPE_CPG2_2"/>
    <property type="match status" value="1"/>
</dbReference>
<evidence type="ECO:0000256" key="2">
    <source>
        <dbReference type="ARBA" id="ARBA00004496"/>
    </source>
</evidence>
<evidence type="ECO:0000313" key="13">
    <source>
        <dbReference type="Proteomes" id="UP001153292"/>
    </source>
</evidence>
<evidence type="ECO:0000313" key="12">
    <source>
        <dbReference type="EMBL" id="CAH0406925.1"/>
    </source>
</evidence>
<comment type="cofactor">
    <cofactor evidence="1">
        <name>Zn(2+)</name>
        <dbReference type="ChEBI" id="CHEBI:29105"/>
    </cofactor>
</comment>
<dbReference type="InterPro" id="IPR011650">
    <property type="entry name" value="Peptidase_M20_dimer"/>
</dbReference>
<dbReference type="PROSITE" id="PS00758">
    <property type="entry name" value="ARGE_DAPE_CPG2_1"/>
    <property type="match status" value="1"/>
</dbReference>
<dbReference type="PANTHER" id="PTHR45892">
    <property type="entry name" value="AMINOACYLASE-1"/>
    <property type="match status" value="1"/>
</dbReference>
<dbReference type="InterPro" id="IPR001261">
    <property type="entry name" value="ArgE/DapE_CS"/>
</dbReference>
<feature type="chain" id="PRO_5045201505" description="N-acyl-aliphatic-L-amino acid amidohydrolase" evidence="10">
    <location>
        <begin position="24"/>
        <end position="441"/>
    </location>
</feature>
<evidence type="ECO:0000256" key="6">
    <source>
        <dbReference type="ARBA" id="ARBA00022723"/>
    </source>
</evidence>
<dbReference type="Gene3D" id="3.40.630.10">
    <property type="entry name" value="Zn peptidases"/>
    <property type="match status" value="1"/>
</dbReference>
<keyword evidence="8" id="KW-0862">Zinc</keyword>
<evidence type="ECO:0000259" key="11">
    <source>
        <dbReference type="Pfam" id="PF07687"/>
    </source>
</evidence>
<evidence type="ECO:0000256" key="9">
    <source>
        <dbReference type="ARBA" id="ARBA00029656"/>
    </source>
</evidence>
<evidence type="ECO:0000256" key="5">
    <source>
        <dbReference type="ARBA" id="ARBA00022490"/>
    </source>
</evidence>
<dbReference type="PIRSF" id="PIRSF036696">
    <property type="entry name" value="ACY-1"/>
    <property type="match status" value="1"/>
</dbReference>
<gene>
    <name evidence="12" type="ORF">CHILSU_LOCUS10314</name>
</gene>
<keyword evidence="13" id="KW-1185">Reference proteome</keyword>
<evidence type="ECO:0000256" key="7">
    <source>
        <dbReference type="ARBA" id="ARBA00022801"/>
    </source>
</evidence>
<dbReference type="Proteomes" id="UP001153292">
    <property type="component" value="Chromosome 7"/>
</dbReference>
<dbReference type="Pfam" id="PF01546">
    <property type="entry name" value="Peptidase_M20"/>
    <property type="match status" value="1"/>
</dbReference>
<dbReference type="InterPro" id="IPR036264">
    <property type="entry name" value="Bact_exopeptidase_dim_dom"/>
</dbReference>
<dbReference type="Gene3D" id="3.30.70.360">
    <property type="match status" value="1"/>
</dbReference>
<comment type="similarity">
    <text evidence="3">Belongs to the peptidase M20A family.</text>
</comment>
<dbReference type="InterPro" id="IPR052083">
    <property type="entry name" value="Aminoacylase-1_M20A"/>
</dbReference>
<dbReference type="NCBIfam" id="TIGR01880">
    <property type="entry name" value="Ac-peptdase-euk"/>
    <property type="match status" value="1"/>
</dbReference>
<feature type="domain" description="Peptidase M20 dimerisation" evidence="11">
    <location>
        <begin position="214"/>
        <end position="319"/>
    </location>
</feature>
<comment type="subcellular location">
    <subcellularLocation>
        <location evidence="2">Cytoplasm</location>
    </subcellularLocation>
</comment>
<keyword evidence="6" id="KW-0479">Metal-binding</keyword>
<evidence type="ECO:0000256" key="1">
    <source>
        <dbReference type="ARBA" id="ARBA00001947"/>
    </source>
</evidence>
<evidence type="ECO:0000256" key="3">
    <source>
        <dbReference type="ARBA" id="ARBA00006247"/>
    </source>
</evidence>
<dbReference type="InterPro" id="IPR002933">
    <property type="entry name" value="Peptidase_M20"/>
</dbReference>
<dbReference type="SUPFAM" id="SSF53187">
    <property type="entry name" value="Zn-dependent exopeptidases"/>
    <property type="match status" value="1"/>
</dbReference>
<organism evidence="12 13">
    <name type="scientific">Chilo suppressalis</name>
    <name type="common">Asiatic rice borer moth</name>
    <dbReference type="NCBI Taxonomy" id="168631"/>
    <lineage>
        <taxon>Eukaryota</taxon>
        <taxon>Metazoa</taxon>
        <taxon>Ecdysozoa</taxon>
        <taxon>Arthropoda</taxon>
        <taxon>Hexapoda</taxon>
        <taxon>Insecta</taxon>
        <taxon>Pterygota</taxon>
        <taxon>Neoptera</taxon>
        <taxon>Endopterygota</taxon>
        <taxon>Lepidoptera</taxon>
        <taxon>Glossata</taxon>
        <taxon>Ditrysia</taxon>
        <taxon>Pyraloidea</taxon>
        <taxon>Crambidae</taxon>
        <taxon>Crambinae</taxon>
        <taxon>Chilo</taxon>
    </lineage>
</organism>
<dbReference type="EC" id="3.5.1.14" evidence="4"/>
<evidence type="ECO:0000256" key="10">
    <source>
        <dbReference type="SAM" id="SignalP"/>
    </source>
</evidence>
<proteinExistence type="inferred from homology"/>
<name>A0ABN8BD23_CHISP</name>
<dbReference type="EMBL" id="OU963900">
    <property type="protein sequence ID" value="CAH0406925.1"/>
    <property type="molecule type" value="Genomic_DNA"/>
</dbReference>
<keyword evidence="5" id="KW-0963">Cytoplasm</keyword>
<reference evidence="12" key="1">
    <citation type="submission" date="2021-12" db="EMBL/GenBank/DDBJ databases">
        <authorList>
            <person name="King R."/>
        </authorList>
    </citation>
    <scope>NUCLEOTIDE SEQUENCE</scope>
</reference>
<dbReference type="PANTHER" id="PTHR45892:SF1">
    <property type="entry name" value="AMINOACYLASE-1"/>
    <property type="match status" value="1"/>
</dbReference>
<dbReference type="InterPro" id="IPR010159">
    <property type="entry name" value="N-acyl_aa_amidohydrolase"/>
</dbReference>
<dbReference type="Gene3D" id="1.10.150.900">
    <property type="match status" value="1"/>
</dbReference>
<feature type="signal peptide" evidence="10">
    <location>
        <begin position="1"/>
        <end position="23"/>
    </location>
</feature>
<protein>
    <recommendedName>
        <fullName evidence="4">N-acyl-aliphatic-L-amino acid amidohydrolase</fullName>
        <ecNumber evidence="4">3.5.1.14</ecNumber>
    </recommendedName>
    <alternativeName>
        <fullName evidence="9">N-acyl-L-amino-acid amidohydrolase</fullName>
    </alternativeName>
</protein>
<accession>A0ABN8BD23</accession>
<keyword evidence="7" id="KW-0378">Hydrolase</keyword>